<proteinExistence type="predicted"/>
<dbReference type="Pfam" id="PF22453">
    <property type="entry name" value="TubZ-like_C"/>
    <property type="match status" value="1"/>
</dbReference>
<evidence type="ECO:0000256" key="1">
    <source>
        <dbReference type="SAM" id="MobiDB-lite"/>
    </source>
</evidence>
<dbReference type="GO" id="GO:0051301">
    <property type="term" value="P:cell division"/>
    <property type="evidence" value="ECO:0007669"/>
    <property type="project" value="UniProtKB-KW"/>
</dbReference>
<feature type="compositionally biased region" description="Polar residues" evidence="1">
    <location>
        <begin position="460"/>
        <end position="477"/>
    </location>
</feature>
<dbReference type="AlphaFoldDB" id="A0A9X6MNX3"/>
<keyword evidence="3" id="KW-0132">Cell division</keyword>
<protein>
    <submittedName>
        <fullName evidence="3">Cell division protein FtsZ</fullName>
    </submittedName>
</protein>
<evidence type="ECO:0000259" key="2">
    <source>
        <dbReference type="Pfam" id="PF22453"/>
    </source>
</evidence>
<organism evidence="3 4">
    <name type="scientific">Bacillus thuringiensis subsp. jegathesan</name>
    <dbReference type="NCBI Taxonomy" id="56955"/>
    <lineage>
        <taxon>Bacteria</taxon>
        <taxon>Bacillati</taxon>
        <taxon>Bacillota</taxon>
        <taxon>Bacilli</taxon>
        <taxon>Bacillales</taxon>
        <taxon>Bacillaceae</taxon>
        <taxon>Bacillus</taxon>
        <taxon>Bacillus cereus group</taxon>
    </lineage>
</organism>
<accession>A0A9X6MNX3</accession>
<feature type="domain" description="Tubulin-like protein TubZ-like C-terminal" evidence="2">
    <location>
        <begin position="249"/>
        <end position="387"/>
    </location>
</feature>
<reference evidence="3 4" key="1">
    <citation type="submission" date="2016-10" db="EMBL/GenBank/DDBJ databases">
        <title>Comparative genomics of Bacillus thuringiensis reveals a path to pathogens against multiple invertebrate hosts.</title>
        <authorList>
            <person name="Zheng J."/>
            <person name="Gao Q."/>
            <person name="Liu H."/>
            <person name="Peng D."/>
            <person name="Ruan L."/>
            <person name="Sun M."/>
        </authorList>
    </citation>
    <scope>NUCLEOTIDE SEQUENCE [LARGE SCALE GENOMIC DNA]</scope>
    <source>
        <strain evidence="3">BGSC 4CF1</strain>
    </source>
</reference>
<gene>
    <name evidence="3" type="ORF">BK750_00015</name>
</gene>
<dbReference type="SUPFAM" id="SSF52490">
    <property type="entry name" value="Tubulin nucleotide-binding domain-like"/>
    <property type="match status" value="1"/>
</dbReference>
<evidence type="ECO:0000313" key="3">
    <source>
        <dbReference type="EMBL" id="OUB78408.1"/>
    </source>
</evidence>
<name>A0A9X6MNX3_BACTJ</name>
<feature type="region of interest" description="Disordered" evidence="1">
    <location>
        <begin position="446"/>
        <end position="486"/>
    </location>
</feature>
<comment type="caution">
    <text evidence="3">The sequence shown here is derived from an EMBL/GenBank/DDBJ whole genome shotgun (WGS) entry which is preliminary data.</text>
</comment>
<dbReference type="RefSeq" id="WP_086403519.1">
    <property type="nucleotide sequence ID" value="NZ_MOOS01000002.1"/>
</dbReference>
<dbReference type="EMBL" id="MOOS01000002">
    <property type="protein sequence ID" value="OUB78408.1"/>
    <property type="molecule type" value="Genomic_DNA"/>
</dbReference>
<dbReference type="InterPro" id="IPR054719">
    <property type="entry name" value="TubZ-like_C"/>
</dbReference>
<evidence type="ECO:0000313" key="4">
    <source>
        <dbReference type="Proteomes" id="UP000194853"/>
    </source>
</evidence>
<keyword evidence="3" id="KW-0131">Cell cycle</keyword>
<sequence>MLYNSNELEIMHEVNEINNVAIRFGVIGAGQKGNKVADIFAGYSFSNGSPCYPTLALNLSYTDMVYLKNIDKQDRIHFDGLQGAARTPAVVLETFDHEVNPSANEQMEKLTEAIQRKFTNSDGELIIDHLLLDIGAGGGVGTGFGSLFLKLISEGFFPVPVTMMVSLPHNNPEELANALLLINEINEFFKQQQMNYDAFDKKPLANVILCNNPQMEKIVKSQKGTKELKNQHMIWQSVANDYIASTLHEINIIPGNFGSDQVTYDPSDLQKLFSISGKFLTIGKARIKKQDLHSLESSIQKSLKDSYFSCGHKFETAKTFANILLRPNNAGFFQDIETESKIHKVLGEYKDIKQLSGKMANPMWDSEHAVNYTIFGGMNLPEVIGQLTEQARILNEQMQYQEEEESIDVSFLQNKQSSNSFNPLSQGVQNKFGGSHTSAFTRKQPVQEAQKPKQGFGFGNKTNNLTGKKINVQTPTFGGNKGFGNK</sequence>
<dbReference type="InterPro" id="IPR036525">
    <property type="entry name" value="Tubulin/FtsZ_GTPase_sf"/>
</dbReference>
<dbReference type="Gene3D" id="3.40.50.1440">
    <property type="entry name" value="Tubulin/FtsZ, GTPase domain"/>
    <property type="match status" value="1"/>
</dbReference>
<dbReference type="Proteomes" id="UP000194853">
    <property type="component" value="Unassembled WGS sequence"/>
</dbReference>